<dbReference type="GO" id="GO:0032259">
    <property type="term" value="P:methylation"/>
    <property type="evidence" value="ECO:0007669"/>
    <property type="project" value="UniProtKB-KW"/>
</dbReference>
<evidence type="ECO:0000313" key="3">
    <source>
        <dbReference type="EMBL" id="MDA2813192.1"/>
    </source>
</evidence>
<dbReference type="Pfam" id="PF08241">
    <property type="entry name" value="Methyltransf_11"/>
    <property type="match status" value="1"/>
</dbReference>
<dbReference type="Proteomes" id="UP001527866">
    <property type="component" value="Unassembled WGS sequence"/>
</dbReference>
<dbReference type="RefSeq" id="WP_270688046.1">
    <property type="nucleotide sequence ID" value="NZ_JAQFWQ010000070.1"/>
</dbReference>
<dbReference type="EMBL" id="JAQFWQ010000070">
    <property type="protein sequence ID" value="MDA2813192.1"/>
    <property type="molecule type" value="Genomic_DNA"/>
</dbReference>
<dbReference type="PANTHER" id="PTHR44068:SF11">
    <property type="entry name" value="GERANYL DIPHOSPHATE 2-C-METHYLTRANSFERASE"/>
    <property type="match status" value="1"/>
</dbReference>
<keyword evidence="4" id="KW-1185">Reference proteome</keyword>
<sequence length="265" mass="27358">MPDASPADEVKSCCAAAYGTDAVALLLGEAYHPGGLALTREMAGSLRVGTGDRVLDAACGPGATARLLAAERGARVDGVDLGGTTLERARALTREAGLEDRVAFLHGDAEHLPVPDGAYDALVCECALCTFPGKRAAAAEFARVLRPGGRLGVTDVVVEGGLPRELAGIAGWIACIADALPTAGYLELLEGAGLRVGLVERRDAALERMIDRIEARLRVLAMTAPDRLAEAGVDAGAVAPYLEAARRAVGEGRVGYALFFAEKPA</sequence>
<proteinExistence type="predicted"/>
<dbReference type="Gene3D" id="3.40.50.150">
    <property type="entry name" value="Vaccinia Virus protein VP39"/>
    <property type="match status" value="1"/>
</dbReference>
<keyword evidence="1" id="KW-0808">Transferase</keyword>
<keyword evidence="3" id="KW-0489">Methyltransferase</keyword>
<gene>
    <name evidence="3" type="ORF">O4J56_21280</name>
</gene>
<dbReference type="InterPro" id="IPR029063">
    <property type="entry name" value="SAM-dependent_MTases_sf"/>
</dbReference>
<dbReference type="GO" id="GO:0008168">
    <property type="term" value="F:methyltransferase activity"/>
    <property type="evidence" value="ECO:0007669"/>
    <property type="project" value="UniProtKB-KW"/>
</dbReference>
<evidence type="ECO:0000259" key="2">
    <source>
        <dbReference type="Pfam" id="PF08241"/>
    </source>
</evidence>
<evidence type="ECO:0000256" key="1">
    <source>
        <dbReference type="ARBA" id="ARBA00022679"/>
    </source>
</evidence>
<organism evidence="3 4">
    <name type="scientific">Nocardiopsis endophytica</name>
    <dbReference type="NCBI Taxonomy" id="3018445"/>
    <lineage>
        <taxon>Bacteria</taxon>
        <taxon>Bacillati</taxon>
        <taxon>Actinomycetota</taxon>
        <taxon>Actinomycetes</taxon>
        <taxon>Streptosporangiales</taxon>
        <taxon>Nocardiopsidaceae</taxon>
        <taxon>Nocardiopsis</taxon>
    </lineage>
</organism>
<dbReference type="InterPro" id="IPR050447">
    <property type="entry name" value="Erg6_SMT_methyltransf"/>
</dbReference>
<feature type="domain" description="Methyltransferase type 11" evidence="2">
    <location>
        <begin position="55"/>
        <end position="151"/>
    </location>
</feature>
<accession>A0ABT4UA26</accession>
<dbReference type="SUPFAM" id="SSF53335">
    <property type="entry name" value="S-adenosyl-L-methionine-dependent methyltransferases"/>
    <property type="match status" value="1"/>
</dbReference>
<evidence type="ECO:0000313" key="4">
    <source>
        <dbReference type="Proteomes" id="UP001527866"/>
    </source>
</evidence>
<dbReference type="PANTHER" id="PTHR44068">
    <property type="entry name" value="ZGC:194242"/>
    <property type="match status" value="1"/>
</dbReference>
<reference evidence="3 4" key="1">
    <citation type="submission" date="2023-01" db="EMBL/GenBank/DDBJ databases">
        <title>Draft genome sequence of Nocardiopsis sp. RSe5-2 isolated from halophytes.</title>
        <authorList>
            <person name="Duangmal K."/>
            <person name="Chantavorakit T."/>
        </authorList>
    </citation>
    <scope>NUCLEOTIDE SEQUENCE [LARGE SCALE GENOMIC DNA]</scope>
    <source>
        <strain evidence="3 4">RSe5-2</strain>
    </source>
</reference>
<dbReference type="InterPro" id="IPR013216">
    <property type="entry name" value="Methyltransf_11"/>
</dbReference>
<protein>
    <submittedName>
        <fullName evidence="3">Methyltransferase domain-containing protein</fullName>
    </submittedName>
</protein>
<name>A0ABT4UA26_9ACTN</name>
<comment type="caution">
    <text evidence="3">The sequence shown here is derived from an EMBL/GenBank/DDBJ whole genome shotgun (WGS) entry which is preliminary data.</text>
</comment>
<dbReference type="CDD" id="cd02440">
    <property type="entry name" value="AdoMet_MTases"/>
    <property type="match status" value="1"/>
</dbReference>